<keyword evidence="11" id="KW-1185">Reference proteome</keyword>
<proteinExistence type="inferred from homology"/>
<dbReference type="RefSeq" id="WP_220559164.1">
    <property type="nucleotide sequence ID" value="NZ_CP080764.1"/>
</dbReference>
<feature type="coiled-coil region" evidence="8">
    <location>
        <begin position="264"/>
        <end position="323"/>
    </location>
</feature>
<evidence type="ECO:0000256" key="9">
    <source>
        <dbReference type="SAM" id="SignalP"/>
    </source>
</evidence>
<dbReference type="SUPFAM" id="SSF56954">
    <property type="entry name" value="Outer membrane efflux proteins (OEP)"/>
    <property type="match status" value="1"/>
</dbReference>
<sequence>MKKLPAFVLSTALLFPLSLPVYAAETTLVVQSQSLTYEQALERAFNASIPLKNAGDEIDRSFEIRQNLGSGIQYYPVGVGNGPKDEMVRAQAKGVVQADMAWRISKRKYDLEKDNIIYSVKTAYNNVLKAQKQKELAEANAKNQEVQKNVAFYKASEGALSQYELSQEEGKYNSALKQKVAAEKALDDAWTKLNALIGASQEARFALVDEPQFKPFDKSETDLENDITFIVSNSDAVAMAEEQVKIQRMDVDLYTYNAGSPTSYKAEEIDVRKAANQVEDTKKNLADGMRSIYYSIKQLEEQYKVLTIELKKAEETLKMAQVRYDTGVGIKADVTAAELAVADKKKKIFDTLIQLDNLKLAYEKPWVAAGASAGGGSAQ</sequence>
<dbReference type="Proteomes" id="UP000826616">
    <property type="component" value="Chromosome"/>
</dbReference>
<protein>
    <submittedName>
        <fullName evidence="10">TolC family protein</fullName>
    </submittedName>
</protein>
<evidence type="ECO:0000256" key="7">
    <source>
        <dbReference type="ARBA" id="ARBA00023237"/>
    </source>
</evidence>
<keyword evidence="8" id="KW-0175">Coiled coil</keyword>
<feature type="signal peptide" evidence="9">
    <location>
        <begin position="1"/>
        <end position="23"/>
    </location>
</feature>
<dbReference type="Pfam" id="PF02321">
    <property type="entry name" value="OEP"/>
    <property type="match status" value="1"/>
</dbReference>
<keyword evidence="6" id="KW-0472">Membrane</keyword>
<feature type="chain" id="PRO_5046484795" evidence="9">
    <location>
        <begin position="24"/>
        <end position="379"/>
    </location>
</feature>
<comment type="subcellular location">
    <subcellularLocation>
        <location evidence="1">Cell outer membrane</location>
    </subcellularLocation>
</comment>
<comment type="similarity">
    <text evidence="2">Belongs to the outer membrane factor (OMF) (TC 1.B.17) family.</text>
</comment>
<keyword evidence="3" id="KW-0813">Transport</keyword>
<dbReference type="Gene3D" id="1.20.1600.10">
    <property type="entry name" value="Outer membrane efflux proteins (OEP)"/>
    <property type="match status" value="2"/>
</dbReference>
<evidence type="ECO:0000256" key="4">
    <source>
        <dbReference type="ARBA" id="ARBA00022452"/>
    </source>
</evidence>
<evidence type="ECO:0000256" key="1">
    <source>
        <dbReference type="ARBA" id="ARBA00004442"/>
    </source>
</evidence>
<dbReference type="InterPro" id="IPR051906">
    <property type="entry name" value="TolC-like"/>
</dbReference>
<dbReference type="PANTHER" id="PTHR30026:SF20">
    <property type="entry name" value="OUTER MEMBRANE PROTEIN TOLC"/>
    <property type="match status" value="1"/>
</dbReference>
<dbReference type="PANTHER" id="PTHR30026">
    <property type="entry name" value="OUTER MEMBRANE PROTEIN TOLC"/>
    <property type="match status" value="1"/>
</dbReference>
<keyword evidence="9" id="KW-0732">Signal</keyword>
<evidence type="ECO:0000313" key="11">
    <source>
        <dbReference type="Proteomes" id="UP000826616"/>
    </source>
</evidence>
<reference evidence="10 11" key="1">
    <citation type="submission" date="2021-08" db="EMBL/GenBank/DDBJ databases">
        <title>Complete genome sequence of the strain Aneurinibacillus thermoaerophilus CCM 8960.</title>
        <authorList>
            <person name="Musilova J."/>
            <person name="Kourilova X."/>
            <person name="Pernicova I."/>
            <person name="Bezdicek M."/>
            <person name="Lengerova M."/>
            <person name="Obruca S."/>
            <person name="Sedlar K."/>
        </authorList>
    </citation>
    <scope>NUCLEOTIDE SEQUENCE [LARGE SCALE GENOMIC DNA]</scope>
    <source>
        <strain evidence="10 11">CCM 8960</strain>
    </source>
</reference>
<evidence type="ECO:0000256" key="8">
    <source>
        <dbReference type="SAM" id="Coils"/>
    </source>
</evidence>
<dbReference type="EMBL" id="CP080764">
    <property type="protein sequence ID" value="QYY42537.1"/>
    <property type="molecule type" value="Genomic_DNA"/>
</dbReference>
<name>A0ABX8YA89_ANETH</name>
<feature type="coiled-coil region" evidence="8">
    <location>
        <begin position="120"/>
        <end position="156"/>
    </location>
</feature>
<evidence type="ECO:0000256" key="6">
    <source>
        <dbReference type="ARBA" id="ARBA00023136"/>
    </source>
</evidence>
<evidence type="ECO:0000313" key="10">
    <source>
        <dbReference type="EMBL" id="QYY42537.1"/>
    </source>
</evidence>
<evidence type="ECO:0000256" key="5">
    <source>
        <dbReference type="ARBA" id="ARBA00022692"/>
    </source>
</evidence>
<keyword evidence="4" id="KW-1134">Transmembrane beta strand</keyword>
<dbReference type="InterPro" id="IPR003423">
    <property type="entry name" value="OMP_efflux"/>
</dbReference>
<evidence type="ECO:0000256" key="3">
    <source>
        <dbReference type="ARBA" id="ARBA00022448"/>
    </source>
</evidence>
<organism evidence="10 11">
    <name type="scientific">Aneurinibacillus thermoaerophilus</name>
    <dbReference type="NCBI Taxonomy" id="143495"/>
    <lineage>
        <taxon>Bacteria</taxon>
        <taxon>Bacillati</taxon>
        <taxon>Bacillota</taxon>
        <taxon>Bacilli</taxon>
        <taxon>Bacillales</taxon>
        <taxon>Paenibacillaceae</taxon>
        <taxon>Aneurinibacillus group</taxon>
        <taxon>Aneurinibacillus</taxon>
    </lineage>
</organism>
<keyword evidence="7" id="KW-0998">Cell outer membrane</keyword>
<keyword evidence="5" id="KW-0812">Transmembrane</keyword>
<accession>A0ABX8YA89</accession>
<evidence type="ECO:0000256" key="2">
    <source>
        <dbReference type="ARBA" id="ARBA00007613"/>
    </source>
</evidence>
<gene>
    <name evidence="10" type="ORF">K3F53_17135</name>
</gene>
<dbReference type="GeneID" id="97143107"/>